<dbReference type="Pfam" id="PF11816">
    <property type="entry name" value="DUF3337"/>
    <property type="match status" value="1"/>
</dbReference>
<dbReference type="NCBIfam" id="NF047352">
    <property type="entry name" value="P_loop_sacsin"/>
    <property type="match status" value="1"/>
</dbReference>
<feature type="domain" description="Sacsin/Nov" evidence="2">
    <location>
        <begin position="656"/>
        <end position="760"/>
    </location>
</feature>
<comment type="caution">
    <text evidence="3">The sequence shown here is derived from an EMBL/GenBank/DDBJ whole genome shotgun (WGS) entry which is preliminary data.</text>
</comment>
<dbReference type="PANTHER" id="PTHR32387:SF0">
    <property type="entry name" value="PROTEIN NO VEIN"/>
    <property type="match status" value="1"/>
</dbReference>
<dbReference type="InterPro" id="IPR036890">
    <property type="entry name" value="HATPase_C_sf"/>
</dbReference>
<organism evidence="3 4">
    <name type="scientific">Mytilus edulis</name>
    <name type="common">Blue mussel</name>
    <dbReference type="NCBI Taxonomy" id="6550"/>
    <lineage>
        <taxon>Eukaryota</taxon>
        <taxon>Metazoa</taxon>
        <taxon>Spiralia</taxon>
        <taxon>Lophotrochozoa</taxon>
        <taxon>Mollusca</taxon>
        <taxon>Bivalvia</taxon>
        <taxon>Autobranchia</taxon>
        <taxon>Pteriomorphia</taxon>
        <taxon>Mytilida</taxon>
        <taxon>Mytiloidea</taxon>
        <taxon>Mytilidae</taxon>
        <taxon>Mytilinae</taxon>
        <taxon>Mytilus</taxon>
    </lineage>
</organism>
<dbReference type="InterPro" id="IPR052957">
    <property type="entry name" value="Auxin_embryo_med"/>
</dbReference>
<sequence length="1626" mass="184471">MDTKVQEVNIGQQLLQALLEHWPKTHIFEGQDNINGMMTDSGAGDACQPYFCVPGHTPVIFCEVGGRALFRLLARDAGGDTEQMLLNETVPSWVVDVVVHRNTPKSNKIPFFLQPHPCTGIKTIKKDRLSASDMIQVRKVIEHVYEKVLGQGSETGSQSGGNGGGEKTEKEKSSDSAMTEEKVELLCNEQLLEEYGGTSLGSGSGSSDSESGFKPCNGDILSFIHQCTQCGLDSEEDIDAALCNQFNVKETRQLGYGKITNLMTASKKPGQHQYQEHSLVFEVAMGTEVRIKTESKIGMLGHQTKEAALACLHNCPLLEDMEIWSHWSLVFEPELGKLKDFIQKYGGTNTIQVDELFEEALMQKNPRNVCGQLMSLIVANKGIQNIPMALIANQMKSQLFTMHAADTNDSLPGAPPSDNHTDEAVQFVLRCLAILPVKTCVSLANQIFLEPLGQVVGSSKSKFLLLSACQTADDSNRLQELGCMLGVGEWTSHIQQKCQIKMTDVEIIPEEEAEMIVLDDNDEEEDDEEFETASVSSDLSDILLEGDIDEENDRSTDKTSLTGDEVSECISETTTPKTKEKEDSADEISDLNDMEIKNDEEIQSELFINPCERVVNTIRKEEFGIGIELNEDGQKLKIVQDERLGRSLDRLSKDLYSKDTHFVLELIQNADDNDYPESLAKNGQMASVKFIMQTDGVTVLNNESGFLEKNIRALCDVGRSTKGKHKFGYIGQKGIGFKSVFRVTDRPEVHSNGYHICFDVQSGPMGYILPHWVDETLDSYESWTTKIVLPLKEEMKATVRTLAGKFNDIHPSLLLFLHRLREITIDNKVENSSQVMRRKDLGNDVIEIEHNTGIDRWLVIKKMLDASKYLSRYDITLLSHTSTKTSLQAKSGVEVESTEISLAFPLTDQCYAPKQPVFAFLPLRSYGFRFIIQADFDVPSSREDVDCDSAWNQWIRNEIHKLFLEALDVFKNHKEFTGMKALINFLQFVPVEGEILDFFRPVSTQILKQLRAKPCLPTQPYNGGDVLWKLPTQVVTVKDSLVHEVVTPEFLQKHLDLFYLHREVADMLNPTLIQCLGIESLTVNHLIQIGKAITLSPINEDDFYTRIYVIAKWLACVYRSLDEFHDNQEIYSELKKMKIIPLASQVFVALEDNTIFFPLSLEEMARSQKYRDPISYLQEDMKTIHPLFLAAPDNEVNSQVQKMLVKLDVCQLTPNEVINHHILPVLKSDTWKHKNRETLISYLVYIKEQTEKNSSLVNMDELATVAIMSVRQCIRDQSNITEKQKWHKFFCRLGITDFITVRPVQMELDSKSVMKSLCEYLDQVWDTQFVRYTKTKLIRKDNKQERDVESSFCIWLKTCDWLPAIEVKAGVENNGAIKYTEEVCCKKPSTLYYPFEKIVKLLHYTVNYVSGPFDTNKSTFAQFLGLKFEVSLEDLISSLKKWGQRSDGGIPALFATSQSHIEHLYSYLGENLNKKQIQDLLDKAPVIFVPVITKSVGRGDMNQQRFAVNVAGQMLSRQEVWWEDKTELFQKHQDILTEIHADIGRKKILSRYINYSRSPSLREFFMMGKIQTCPDVEEYSELLVHVASSQSRVETETLHDVMKLLSMIGDLMYVDENDQKVLPRKC</sequence>
<dbReference type="InterPro" id="IPR021772">
    <property type="entry name" value="WDR48/Bun107"/>
</dbReference>
<evidence type="ECO:0000256" key="1">
    <source>
        <dbReference type="SAM" id="MobiDB-lite"/>
    </source>
</evidence>
<name>A0A8S3SIP9_MYTED</name>
<dbReference type="EMBL" id="CAJPWZ010001667">
    <property type="protein sequence ID" value="CAG2220688.1"/>
    <property type="molecule type" value="Genomic_DNA"/>
</dbReference>
<proteinExistence type="predicted"/>
<accession>A0A8S3SIP9</accession>
<feature type="region of interest" description="Disordered" evidence="1">
    <location>
        <begin position="151"/>
        <end position="179"/>
    </location>
</feature>
<feature type="compositionally biased region" description="Basic and acidic residues" evidence="1">
    <location>
        <begin position="166"/>
        <end position="179"/>
    </location>
</feature>
<protein>
    <submittedName>
        <fullName evidence="3">WD repeat-containing protein 48 homolog,WD repeat-containing protein 48</fullName>
    </submittedName>
</protein>
<keyword evidence="4" id="KW-1185">Reference proteome</keyword>
<evidence type="ECO:0000259" key="2">
    <source>
        <dbReference type="Pfam" id="PF25794"/>
    </source>
</evidence>
<gene>
    <name evidence="3" type="ORF">MEDL_34161</name>
</gene>
<dbReference type="SUPFAM" id="SSF55874">
    <property type="entry name" value="ATPase domain of HSP90 chaperone/DNA topoisomerase II/histidine kinase"/>
    <property type="match status" value="1"/>
</dbReference>
<evidence type="ECO:0000313" key="3">
    <source>
        <dbReference type="EMBL" id="CAG2220688.1"/>
    </source>
</evidence>
<feature type="compositionally biased region" description="Acidic residues" evidence="1">
    <location>
        <begin position="583"/>
        <end position="593"/>
    </location>
</feature>
<evidence type="ECO:0000313" key="4">
    <source>
        <dbReference type="Proteomes" id="UP000683360"/>
    </source>
</evidence>
<dbReference type="Proteomes" id="UP000683360">
    <property type="component" value="Unassembled WGS sequence"/>
</dbReference>
<feature type="region of interest" description="Disordered" evidence="1">
    <location>
        <begin position="545"/>
        <end position="594"/>
    </location>
</feature>
<dbReference type="InterPro" id="IPR058210">
    <property type="entry name" value="SACS/Nov_dom"/>
</dbReference>
<dbReference type="Gene3D" id="3.30.565.10">
    <property type="entry name" value="Histidine kinase-like ATPase, C-terminal domain"/>
    <property type="match status" value="1"/>
</dbReference>
<dbReference type="PANTHER" id="PTHR32387">
    <property type="entry name" value="WU:FJ29H11"/>
    <property type="match status" value="1"/>
</dbReference>
<dbReference type="OrthoDB" id="1262810at2759"/>
<reference evidence="3" key="1">
    <citation type="submission" date="2021-03" db="EMBL/GenBank/DDBJ databases">
        <authorList>
            <person name="Bekaert M."/>
        </authorList>
    </citation>
    <scope>NUCLEOTIDE SEQUENCE</scope>
</reference>
<dbReference type="Pfam" id="PF25794">
    <property type="entry name" value="SACS"/>
    <property type="match status" value="1"/>
</dbReference>